<dbReference type="Gene3D" id="3.40.50.150">
    <property type="entry name" value="Vaccinia Virus protein VP39"/>
    <property type="match status" value="1"/>
</dbReference>
<comment type="similarity">
    <text evidence="4">Belongs to the class I-like SAM-binding methyltransferase superfamily. RNA M5U methyltransferase family.</text>
</comment>
<dbReference type="PROSITE" id="PS01231">
    <property type="entry name" value="TRMA_2"/>
    <property type="match status" value="1"/>
</dbReference>
<dbReference type="InterPro" id="IPR010280">
    <property type="entry name" value="U5_MeTrfase_fam"/>
</dbReference>
<dbReference type="Gene3D" id="2.40.50.1070">
    <property type="match status" value="1"/>
</dbReference>
<sequence length="487" mass="55415">MPRRERNKFVKRGQILELKIEDYAFGGKGIGRIRNEHGEFVVFVPNTLPGQLVKAQVKKSSKKYAECKLFEVLEPSEDEVEVPFQEIPGAPYIKLPIEKQHAYKKQSTIELFKRIGKVTDIEAKFDEFVTSPNTFHYRNKMEYGFSAIGYNHELKTDVDEFTLGFKKRGTWWCGDDLKKDSGLFDKEFEDNLTQIKAYCQDTGLAPWHAPKREGFFRYFVVRKSFKTNQLLFNLVTTSYDLSKFDLNKFAEFLVELFGTRVAGLLHTVNDEIGDRTIATTGKIDLVYGDDKIVEALLGLNFEISMKSFFQTNPKSAEKLYSKVIDYALEDKSAIDNTVVMDLFCGTGTIGQILASRSKNAKIVGVDIVASAIEDAKENAKRNHIEDLRFYAADVGKFLNEHPEYTNKIKTIILDPARAGIAPKTLKKIINLNADRLVYVSCNPATQARDTEQLMQAGYAIKKMSLVDQFPHTAHIETVVLFEKNNEK</sequence>
<feature type="binding site" evidence="4">
    <location>
        <position position="366"/>
    </location>
    <ligand>
        <name>S-adenosyl-L-methionine</name>
        <dbReference type="ChEBI" id="CHEBI:59789"/>
    </ligand>
</feature>
<evidence type="ECO:0000259" key="6">
    <source>
        <dbReference type="PROSITE" id="PS50926"/>
    </source>
</evidence>
<dbReference type="Pfam" id="PF01938">
    <property type="entry name" value="TRAM"/>
    <property type="match status" value="1"/>
</dbReference>
<dbReference type="GO" id="GO:0008168">
    <property type="term" value="F:methyltransferase activity"/>
    <property type="evidence" value="ECO:0007669"/>
    <property type="project" value="UniProtKB-KW"/>
</dbReference>
<keyword evidence="2 4" id="KW-0808">Transferase</keyword>
<dbReference type="InterPro" id="IPR030391">
    <property type="entry name" value="MeTrfase_TrmA_CS"/>
</dbReference>
<evidence type="ECO:0000256" key="3">
    <source>
        <dbReference type="ARBA" id="ARBA00022691"/>
    </source>
</evidence>
<feature type="binding site" evidence="4">
    <location>
        <position position="414"/>
    </location>
    <ligand>
        <name>S-adenosyl-L-methionine</name>
        <dbReference type="ChEBI" id="CHEBI:59789"/>
    </ligand>
</feature>
<feature type="active site" evidence="5">
    <location>
        <position position="441"/>
    </location>
</feature>
<dbReference type="PROSITE" id="PS51687">
    <property type="entry name" value="SAM_MT_RNA_M5U"/>
    <property type="match status" value="1"/>
</dbReference>
<accession>A0ABW3N9V8</accession>
<evidence type="ECO:0000313" key="8">
    <source>
        <dbReference type="Proteomes" id="UP001597013"/>
    </source>
</evidence>
<dbReference type="GO" id="GO:0032259">
    <property type="term" value="P:methylation"/>
    <property type="evidence" value="ECO:0007669"/>
    <property type="project" value="UniProtKB-KW"/>
</dbReference>
<keyword evidence="1 4" id="KW-0489">Methyltransferase</keyword>
<feature type="domain" description="TRAM" evidence="6">
    <location>
        <begin position="9"/>
        <end position="71"/>
    </location>
</feature>
<dbReference type="NCBIfam" id="TIGR00479">
    <property type="entry name" value="rumA"/>
    <property type="match status" value="1"/>
</dbReference>
<dbReference type="InterPro" id="IPR030390">
    <property type="entry name" value="MeTrfase_TrmA_AS"/>
</dbReference>
<evidence type="ECO:0000313" key="7">
    <source>
        <dbReference type="EMBL" id="MFD1063743.1"/>
    </source>
</evidence>
<dbReference type="InterPro" id="IPR002792">
    <property type="entry name" value="TRAM_dom"/>
</dbReference>
<dbReference type="PROSITE" id="PS01230">
    <property type="entry name" value="TRMA_1"/>
    <property type="match status" value="1"/>
</dbReference>
<reference evidence="8" key="1">
    <citation type="journal article" date="2019" name="Int. J. Syst. Evol. Microbiol.">
        <title>The Global Catalogue of Microorganisms (GCM) 10K type strain sequencing project: providing services to taxonomists for standard genome sequencing and annotation.</title>
        <authorList>
            <consortium name="The Broad Institute Genomics Platform"/>
            <consortium name="The Broad Institute Genome Sequencing Center for Infectious Disease"/>
            <person name="Wu L."/>
            <person name="Ma J."/>
        </authorList>
    </citation>
    <scope>NUCLEOTIDE SEQUENCE [LARGE SCALE GENOMIC DNA]</scope>
    <source>
        <strain evidence="8">CCUG 62215</strain>
    </source>
</reference>
<evidence type="ECO:0000256" key="1">
    <source>
        <dbReference type="ARBA" id="ARBA00022603"/>
    </source>
</evidence>
<dbReference type="SUPFAM" id="SSF50249">
    <property type="entry name" value="Nucleic acid-binding proteins"/>
    <property type="match status" value="1"/>
</dbReference>
<dbReference type="CDD" id="cd02440">
    <property type="entry name" value="AdoMet_MTases"/>
    <property type="match status" value="1"/>
</dbReference>
<dbReference type="PANTHER" id="PTHR11061:SF30">
    <property type="entry name" value="TRNA (URACIL(54)-C(5))-METHYLTRANSFERASE"/>
    <property type="match status" value="1"/>
</dbReference>
<feature type="active site" description="Nucleophile" evidence="4">
    <location>
        <position position="441"/>
    </location>
</feature>
<gene>
    <name evidence="7" type="primary">rlmD</name>
    <name evidence="7" type="ORF">ACFQ1Q_10845</name>
</gene>
<dbReference type="Gene3D" id="2.40.50.140">
    <property type="entry name" value="Nucleic acid-binding proteins"/>
    <property type="match status" value="1"/>
</dbReference>
<name>A0ABW3N9V8_9FLAO</name>
<comment type="caution">
    <text evidence="7">The sequence shown here is derived from an EMBL/GenBank/DDBJ whole genome shotgun (WGS) entry which is preliminary data.</text>
</comment>
<keyword evidence="8" id="KW-1185">Reference proteome</keyword>
<dbReference type="EC" id="2.1.1.190" evidence="7"/>
<dbReference type="SUPFAM" id="SSF53335">
    <property type="entry name" value="S-adenosyl-L-methionine-dependent methyltransferases"/>
    <property type="match status" value="1"/>
</dbReference>
<dbReference type="InterPro" id="IPR012340">
    <property type="entry name" value="NA-bd_OB-fold"/>
</dbReference>
<dbReference type="PROSITE" id="PS50926">
    <property type="entry name" value="TRAM"/>
    <property type="match status" value="1"/>
</dbReference>
<keyword evidence="3 4" id="KW-0949">S-adenosyl-L-methionine</keyword>
<dbReference type="Pfam" id="PF05958">
    <property type="entry name" value="tRNA_U5-meth_tr"/>
    <property type="match status" value="1"/>
</dbReference>
<dbReference type="InterPro" id="IPR029063">
    <property type="entry name" value="SAM-dependent_MTases_sf"/>
</dbReference>
<dbReference type="RefSeq" id="WP_386131166.1">
    <property type="nucleotide sequence ID" value="NZ_JBHTJL010000015.1"/>
</dbReference>
<evidence type="ECO:0000256" key="4">
    <source>
        <dbReference type="PROSITE-ProRule" id="PRU01024"/>
    </source>
</evidence>
<feature type="binding site" evidence="4">
    <location>
        <position position="343"/>
    </location>
    <ligand>
        <name>S-adenosyl-L-methionine</name>
        <dbReference type="ChEBI" id="CHEBI:59789"/>
    </ligand>
</feature>
<evidence type="ECO:0000256" key="2">
    <source>
        <dbReference type="ARBA" id="ARBA00022679"/>
    </source>
</evidence>
<dbReference type="PANTHER" id="PTHR11061">
    <property type="entry name" value="RNA M5U METHYLTRANSFERASE"/>
    <property type="match status" value="1"/>
</dbReference>
<feature type="binding site" evidence="4">
    <location>
        <position position="310"/>
    </location>
    <ligand>
        <name>S-adenosyl-L-methionine</name>
        <dbReference type="ChEBI" id="CHEBI:59789"/>
    </ligand>
</feature>
<proteinExistence type="inferred from homology"/>
<organism evidence="7 8">
    <name type="scientific">Winogradskyella litorisediminis</name>
    <dbReference type="NCBI Taxonomy" id="1156618"/>
    <lineage>
        <taxon>Bacteria</taxon>
        <taxon>Pseudomonadati</taxon>
        <taxon>Bacteroidota</taxon>
        <taxon>Flavobacteriia</taxon>
        <taxon>Flavobacteriales</taxon>
        <taxon>Flavobacteriaceae</taxon>
        <taxon>Winogradskyella</taxon>
    </lineage>
</organism>
<evidence type="ECO:0000256" key="5">
    <source>
        <dbReference type="PROSITE-ProRule" id="PRU10015"/>
    </source>
</evidence>
<dbReference type="EMBL" id="JBHTJL010000015">
    <property type="protein sequence ID" value="MFD1063743.1"/>
    <property type="molecule type" value="Genomic_DNA"/>
</dbReference>
<protein>
    <submittedName>
        <fullName evidence="7">23S rRNA (Uracil(1939)-C(5))-methyltransferase RlmD</fullName>
        <ecNumber evidence="7">2.1.1.190</ecNumber>
    </submittedName>
</protein>
<dbReference type="Proteomes" id="UP001597013">
    <property type="component" value="Unassembled WGS sequence"/>
</dbReference>